<reference evidence="3" key="1">
    <citation type="submission" date="2017-09" db="EMBL/GenBank/DDBJ databases">
        <title>Depth-based differentiation of microbial function through sediment-hosted aquifers and enrichment of novel symbionts in the deep terrestrial subsurface.</title>
        <authorList>
            <person name="Probst A.J."/>
            <person name="Ladd B."/>
            <person name="Jarett J.K."/>
            <person name="Geller-Mcgrath D.E."/>
            <person name="Sieber C.M.K."/>
            <person name="Emerson J.B."/>
            <person name="Anantharaman K."/>
            <person name="Thomas B.C."/>
            <person name="Malmstrom R."/>
            <person name="Stieglmeier M."/>
            <person name="Klingl A."/>
            <person name="Woyke T."/>
            <person name="Ryan C.M."/>
            <person name="Banfield J.F."/>
        </authorList>
    </citation>
    <scope>NUCLEOTIDE SEQUENCE [LARGE SCALE GENOMIC DNA]</scope>
</reference>
<evidence type="ECO:0000259" key="1">
    <source>
        <dbReference type="Pfam" id="PF00535"/>
    </source>
</evidence>
<dbReference type="EMBL" id="PFDW01000075">
    <property type="protein sequence ID" value="PJE57857.1"/>
    <property type="molecule type" value="Genomic_DNA"/>
</dbReference>
<dbReference type="InterPro" id="IPR001173">
    <property type="entry name" value="Glyco_trans_2-like"/>
</dbReference>
<dbReference type="InterPro" id="IPR050256">
    <property type="entry name" value="Glycosyltransferase_2"/>
</dbReference>
<dbReference type="Proteomes" id="UP000231450">
    <property type="component" value="Unassembled WGS sequence"/>
</dbReference>
<dbReference type="InterPro" id="IPR029044">
    <property type="entry name" value="Nucleotide-diphossugar_trans"/>
</dbReference>
<dbReference type="CDD" id="cd04179">
    <property type="entry name" value="DPM_DPG-synthase_like"/>
    <property type="match status" value="1"/>
</dbReference>
<evidence type="ECO:0000313" key="2">
    <source>
        <dbReference type="EMBL" id="PJE57857.1"/>
    </source>
</evidence>
<dbReference type="Pfam" id="PF00535">
    <property type="entry name" value="Glycos_transf_2"/>
    <property type="match status" value="1"/>
</dbReference>
<comment type="caution">
    <text evidence="2">The sequence shown here is derived from an EMBL/GenBank/DDBJ whole genome shotgun (WGS) entry which is preliminary data.</text>
</comment>
<dbReference type="SUPFAM" id="SSF53448">
    <property type="entry name" value="Nucleotide-diphospho-sugar transferases"/>
    <property type="match status" value="1"/>
</dbReference>
<organism evidence="2 3">
    <name type="scientific">Candidatus Portnoybacteria bacterium CG10_big_fil_rev_8_21_14_0_10_36_7</name>
    <dbReference type="NCBI Taxonomy" id="1974812"/>
    <lineage>
        <taxon>Bacteria</taxon>
        <taxon>Candidatus Portnoyibacteriota</taxon>
    </lineage>
</organism>
<keyword evidence="2" id="KW-0808">Transferase</keyword>
<gene>
    <name evidence="2" type="ORF">COU81_03860</name>
</gene>
<protein>
    <submittedName>
        <fullName evidence="2">Glycosyl transferase</fullName>
    </submittedName>
</protein>
<dbReference type="AlphaFoldDB" id="A0A2M8KD63"/>
<accession>A0A2M8KD63</accession>
<dbReference type="GO" id="GO:0016740">
    <property type="term" value="F:transferase activity"/>
    <property type="evidence" value="ECO:0007669"/>
    <property type="project" value="UniProtKB-KW"/>
</dbReference>
<dbReference type="PANTHER" id="PTHR48090">
    <property type="entry name" value="UNDECAPRENYL-PHOSPHATE 4-DEOXY-4-FORMAMIDO-L-ARABINOSE TRANSFERASE-RELATED"/>
    <property type="match status" value="1"/>
</dbReference>
<feature type="domain" description="Glycosyltransferase 2-like" evidence="1">
    <location>
        <begin position="12"/>
        <end position="126"/>
    </location>
</feature>
<dbReference type="PANTHER" id="PTHR48090:SF7">
    <property type="entry name" value="RFBJ PROTEIN"/>
    <property type="match status" value="1"/>
</dbReference>
<sequence>MISNNKNFKVLTILIPAFNESATIESIIKKVREVDVGDLVKEIIVIDNNSTDDTRAKASAFSDAKVIEEHIQGKGAALKTGFIKATGDIVIIQDADLEYDPREYHLLIKPILEGRADVVFGSRFMSHAPHRVLLFWHMVGNRLLTLFSNILTDLNLTDMETGYKVFSKPVYDSFKNKLLSKKFGIEPELTARVSHKKWRIYEVGISYSGRTYAEGKKIGWKDGLAAFWHIIRFNIFLR</sequence>
<evidence type="ECO:0000313" key="3">
    <source>
        <dbReference type="Proteomes" id="UP000231450"/>
    </source>
</evidence>
<name>A0A2M8KD63_9BACT</name>
<dbReference type="Gene3D" id="3.90.550.10">
    <property type="entry name" value="Spore Coat Polysaccharide Biosynthesis Protein SpsA, Chain A"/>
    <property type="match status" value="1"/>
</dbReference>
<proteinExistence type="predicted"/>